<keyword evidence="4" id="KW-1185">Reference proteome</keyword>
<comment type="caution">
    <text evidence="3">The sequence shown here is derived from an EMBL/GenBank/DDBJ whole genome shotgun (WGS) entry which is preliminary data.</text>
</comment>
<proteinExistence type="predicted"/>
<accession>A0A7W7SRQ0</accession>
<dbReference type="InterPro" id="IPR001322">
    <property type="entry name" value="Lamin_tail_dom"/>
</dbReference>
<dbReference type="InterPro" id="IPR036691">
    <property type="entry name" value="Endo/exonu/phosph_ase_sf"/>
</dbReference>
<reference evidence="3 4" key="1">
    <citation type="submission" date="2020-08" db="EMBL/GenBank/DDBJ databases">
        <title>Sequencing the genomes of 1000 actinobacteria strains.</title>
        <authorList>
            <person name="Klenk H.-P."/>
        </authorList>
    </citation>
    <scope>NUCLEOTIDE SEQUENCE [LARGE SCALE GENOMIC DNA]</scope>
    <source>
        <strain evidence="3 4">DSM 45886</strain>
    </source>
</reference>
<dbReference type="SUPFAM" id="SSF56219">
    <property type="entry name" value="DNase I-like"/>
    <property type="match status" value="1"/>
</dbReference>
<feature type="region of interest" description="Disordered" evidence="1">
    <location>
        <begin position="156"/>
        <end position="200"/>
    </location>
</feature>
<protein>
    <recommendedName>
        <fullName evidence="2">LTD domain-containing protein</fullName>
    </recommendedName>
</protein>
<gene>
    <name evidence="3" type="ORF">FHR38_003486</name>
</gene>
<sequence>MRPRRHTHSSLSGRRTSSRRPSRTLTALATVTAASLTVVGLSPVAASAAPTDLFISEYVEGSSNNKAIELYNGTGAAIDLAAAGYRLQLYFNGSTNPTDFPLTGTVAAGDVFVFAHSASAGAILAQADQTTGTGLFNGDDAVVLRAGDRLVDSLGQVGTDPGSEWGSGLTSTADNTLRRKSSVTTGDTDPTDAFDPATQWTGLPADTFDGLGTHTIDNGGPVDQPATLICGDTLVTSLGTAATREVTATDPDDTIVDLAVTAVTPTPATGSISRTSLTPADRVGGTARAVLTASADLPAGSYAVTVTATDADGTTSSCPLTVQVTTVLTVGEVQGQTLDTESGPADRSPLAPASGNGSSSDRYDVRGVITQRTLARTSAGVDQHGFFLQSRLSDRDGDPTTSDGIYVFMGANTSLIGGYVPTVGDEVVLRARVSEYYNMTQLSGASLVNRLATGLDVDTEVEVTDTVPPADLAAAERFWERHEGARLRVRAGSGAVSGRNVFASTADAEIWLVDRDDPLLDRADPYAARVFRDAHPLDNDPSRLFDDGNGQRIMLGSMGVKGRTGDNTTLLPPARTFDKLTADAVGGLYYSFEKYGVQVEQANFGAGADPAANHPPRPADRNRELAVATYNVENLYDYRDDPFDGCDFTGNSGCPGVRPPFDYVPASAEEYAAQLAALADQIVKDLHAPDLLLVQEAEDQDICSVSGTTLVCGDTNDADGAPDTLQELALAVAAAGGPAYAATYDRSGADARGITSGFLYRTDRLSLAPADAADPVLGATPTVQYRSAGLPSNAEVQNPKTLNAVLPEDVDRSTGVDGSNVFTRAPQVARFSVAAAPGSADRFTLWAVSNHYSSGPDSRVGQRREQAAYGTAIVQAIEAADAHARVVYGGDLNVFPRPDDPIATATNPTPSDQLAPLYDAGLRNLWDDLAADAPASAYSYVFDGHAQTLDHLFVNGPLYGDLIEMRAAHVNADWPAEHAGDGSRGSSDHDPQVARFHSRPALSVADVSVVEGDQGSTPMVFTVEVSRPLSQPVRLCATALGVTALPGIDFKWFAECRTLPAGQTSVTFTVTVQGDRKREVNEKLLFTVVGEPSLRLTDPLAFGTIVNDD</sequence>
<dbReference type="Pfam" id="PF00932">
    <property type="entry name" value="LTD"/>
    <property type="match status" value="1"/>
</dbReference>
<dbReference type="RefSeq" id="WP_184535630.1">
    <property type="nucleotide sequence ID" value="NZ_JACHJW010000001.1"/>
</dbReference>
<dbReference type="EMBL" id="JACHJW010000001">
    <property type="protein sequence ID" value="MBB4959753.1"/>
    <property type="molecule type" value="Genomic_DNA"/>
</dbReference>
<dbReference type="InterPro" id="IPR038081">
    <property type="entry name" value="CalX-like_sf"/>
</dbReference>
<dbReference type="PROSITE" id="PS51841">
    <property type="entry name" value="LTD"/>
    <property type="match status" value="1"/>
</dbReference>
<feature type="compositionally biased region" description="Low complexity" evidence="1">
    <location>
        <begin position="184"/>
        <end position="198"/>
    </location>
</feature>
<dbReference type="PANTHER" id="PTHR42834:SF1">
    <property type="entry name" value="ENDONUCLEASE_EXONUCLEASE_PHOSPHATASE FAMILY PROTEIN (AFU_ORTHOLOGUE AFUA_3G09210)"/>
    <property type="match status" value="1"/>
</dbReference>
<feature type="domain" description="LTD" evidence="2">
    <location>
        <begin position="40"/>
        <end position="158"/>
    </location>
</feature>
<evidence type="ECO:0000259" key="2">
    <source>
        <dbReference type="PROSITE" id="PS51841"/>
    </source>
</evidence>
<dbReference type="CDD" id="cd04486">
    <property type="entry name" value="YhcR_OBF_like"/>
    <property type="match status" value="1"/>
</dbReference>
<organism evidence="3 4">
    <name type="scientific">Micromonospora polyrhachis</name>
    <dbReference type="NCBI Taxonomy" id="1282883"/>
    <lineage>
        <taxon>Bacteria</taxon>
        <taxon>Bacillati</taxon>
        <taxon>Actinomycetota</taxon>
        <taxon>Actinomycetes</taxon>
        <taxon>Micromonosporales</taxon>
        <taxon>Micromonosporaceae</taxon>
        <taxon>Micromonospora</taxon>
    </lineage>
</organism>
<dbReference type="Proteomes" id="UP000578819">
    <property type="component" value="Unassembled WGS sequence"/>
</dbReference>
<dbReference type="AlphaFoldDB" id="A0A7W7SRQ0"/>
<evidence type="ECO:0000256" key="1">
    <source>
        <dbReference type="SAM" id="MobiDB-lite"/>
    </source>
</evidence>
<dbReference type="SUPFAM" id="SSF141072">
    <property type="entry name" value="CalX-like"/>
    <property type="match status" value="1"/>
</dbReference>
<evidence type="ECO:0000313" key="3">
    <source>
        <dbReference type="EMBL" id="MBB4959753.1"/>
    </source>
</evidence>
<dbReference type="Gene3D" id="3.60.10.10">
    <property type="entry name" value="Endonuclease/exonuclease/phosphatase"/>
    <property type="match status" value="1"/>
</dbReference>
<evidence type="ECO:0000313" key="4">
    <source>
        <dbReference type="Proteomes" id="UP000578819"/>
    </source>
</evidence>
<feature type="region of interest" description="Disordered" evidence="1">
    <location>
        <begin position="1"/>
        <end position="24"/>
    </location>
</feature>
<dbReference type="PANTHER" id="PTHR42834">
    <property type="entry name" value="ENDONUCLEASE/EXONUCLEASE/PHOSPHATASE FAMILY PROTEIN (AFU_ORTHOLOGUE AFUA_3G09210)"/>
    <property type="match status" value="1"/>
</dbReference>
<name>A0A7W7SRQ0_9ACTN</name>
<dbReference type="Gene3D" id="2.60.40.2030">
    <property type="match status" value="1"/>
</dbReference>
<feature type="region of interest" description="Disordered" evidence="1">
    <location>
        <begin position="336"/>
        <end position="363"/>
    </location>
</feature>